<protein>
    <submittedName>
        <fullName evidence="3">Cytochrome P460</fullName>
    </submittedName>
</protein>
<dbReference type="CDD" id="cd20716">
    <property type="entry name" value="cyt_P460_fam"/>
    <property type="match status" value="1"/>
</dbReference>
<evidence type="ECO:0000259" key="2">
    <source>
        <dbReference type="Pfam" id="PF16694"/>
    </source>
</evidence>
<keyword evidence="1" id="KW-0732">Signal</keyword>
<dbReference type="InterPro" id="IPR032033">
    <property type="entry name" value="Cytochrome_P460"/>
</dbReference>
<evidence type="ECO:0000313" key="4">
    <source>
        <dbReference type="Proteomes" id="UP000199533"/>
    </source>
</evidence>
<proteinExistence type="predicted"/>
<dbReference type="EMBL" id="FOSP01000039">
    <property type="protein sequence ID" value="SFL18719.1"/>
    <property type="molecule type" value="Genomic_DNA"/>
</dbReference>
<organism evidence="3 4">
    <name type="scientific">Nitrosomonas aestuarii</name>
    <dbReference type="NCBI Taxonomy" id="52441"/>
    <lineage>
        <taxon>Bacteria</taxon>
        <taxon>Pseudomonadati</taxon>
        <taxon>Pseudomonadota</taxon>
        <taxon>Betaproteobacteria</taxon>
        <taxon>Nitrosomonadales</taxon>
        <taxon>Nitrosomonadaceae</taxon>
        <taxon>Nitrosomonas</taxon>
    </lineage>
</organism>
<evidence type="ECO:0000256" key="1">
    <source>
        <dbReference type="SAM" id="SignalP"/>
    </source>
</evidence>
<name>A0A1I4FMP8_9PROT</name>
<dbReference type="OrthoDB" id="511546at2"/>
<dbReference type="InterPro" id="IPR038142">
    <property type="entry name" value="Cytochrome_P460_sp"/>
</dbReference>
<dbReference type="Proteomes" id="UP000199533">
    <property type="component" value="Unassembled WGS sequence"/>
</dbReference>
<dbReference type="AlphaFoldDB" id="A0A1I4FMP8"/>
<feature type="domain" description="Cytochrome P460" evidence="2">
    <location>
        <begin position="31"/>
        <end position="163"/>
    </location>
</feature>
<sequence length="174" mass="19255">MKVTLKIVAAILIMTPLYAYGGGNPEHVKFPEGYEKSFTKYSTANRANQTQVAKLYANETTINSYKQGQESASGSVVVMEIYTPKKSADGKPVAGKDGVFEIDSLAAVAVMEKREDWDASFSTEDRTGNWGFAVYNPDGTEKSNDLNCVQCHTPLSGQDYLFTYQRLVDFVKNH</sequence>
<dbReference type="Gene3D" id="3.50.70.20">
    <property type="entry name" value="Cytochrome P460"/>
    <property type="match status" value="1"/>
</dbReference>
<dbReference type="STRING" id="52441.SAMN05216302_103920"/>
<reference evidence="4" key="1">
    <citation type="submission" date="2016-10" db="EMBL/GenBank/DDBJ databases">
        <authorList>
            <person name="Varghese N."/>
            <person name="Submissions S."/>
        </authorList>
    </citation>
    <scope>NUCLEOTIDE SEQUENCE [LARGE SCALE GENOMIC DNA]</scope>
    <source>
        <strain evidence="4">Nm69</strain>
    </source>
</reference>
<dbReference type="Pfam" id="PF16694">
    <property type="entry name" value="Cytochrome_P460"/>
    <property type="match status" value="1"/>
</dbReference>
<keyword evidence="4" id="KW-1185">Reference proteome</keyword>
<accession>A0A1I4FMP8</accession>
<feature type="chain" id="PRO_5011601235" evidence="1">
    <location>
        <begin position="20"/>
        <end position="174"/>
    </location>
</feature>
<feature type="signal peptide" evidence="1">
    <location>
        <begin position="1"/>
        <end position="19"/>
    </location>
</feature>
<evidence type="ECO:0000313" key="3">
    <source>
        <dbReference type="EMBL" id="SFL18719.1"/>
    </source>
</evidence>
<dbReference type="RefSeq" id="WP_090702550.1">
    <property type="nucleotide sequence ID" value="NZ_FOSP01000039.1"/>
</dbReference>
<gene>
    <name evidence="3" type="ORF">SAMN05216302_103920</name>
</gene>